<dbReference type="Proteomes" id="UP000321367">
    <property type="component" value="Unassembled WGS sequence"/>
</dbReference>
<organism evidence="15 16">
    <name type="scientific">Gillisia hiemivivida</name>
    <dbReference type="NCBI Taxonomy" id="291190"/>
    <lineage>
        <taxon>Bacteria</taxon>
        <taxon>Pseudomonadati</taxon>
        <taxon>Bacteroidota</taxon>
        <taxon>Flavobacteriia</taxon>
        <taxon>Flavobacteriales</taxon>
        <taxon>Flavobacteriaceae</taxon>
        <taxon>Gillisia</taxon>
    </lineage>
</organism>
<dbReference type="GO" id="GO:0006811">
    <property type="term" value="P:monoatomic ion transport"/>
    <property type="evidence" value="ECO:0007669"/>
    <property type="project" value="UniProtKB-KW"/>
</dbReference>
<feature type="transmembrane region" description="Helical" evidence="10">
    <location>
        <begin position="320"/>
        <end position="344"/>
    </location>
</feature>
<dbReference type="InterPro" id="IPR046806">
    <property type="entry name" value="MrpA_C/MbhE"/>
</dbReference>
<protein>
    <submittedName>
        <fullName evidence="15">Putative monovalent cation/H+ antiporter subunit A</fullName>
    </submittedName>
</protein>
<feature type="transmembrane region" description="Helical" evidence="10">
    <location>
        <begin position="161"/>
        <end position="182"/>
    </location>
</feature>
<dbReference type="GO" id="GO:0015297">
    <property type="term" value="F:antiporter activity"/>
    <property type="evidence" value="ECO:0007669"/>
    <property type="project" value="UniProtKB-KW"/>
</dbReference>
<feature type="transmembrane region" description="Helical" evidence="10">
    <location>
        <begin position="645"/>
        <end position="667"/>
    </location>
</feature>
<evidence type="ECO:0000256" key="6">
    <source>
        <dbReference type="ARBA" id="ARBA00022989"/>
    </source>
</evidence>
<sequence>MLTTILIGFLLAVLLPWLYKFFKANTGRFLAVFPAAAFVWFATKHNQIAAGGIVKEAYNWMPGLGVSLDFKLDGLSLLFAFLISGIGAIVLLYAGTYMKAYEKTDRFFVALMIFMASMLGLVLSDNIISLFVFWELTSFSSYFLIGFSHEKEESRGAALKALLITAGGGLALLAGLILLGIGGETNTISELLMRGDQIADSGFLHVAMMLIIVGCFTKSAQFPFHFWLPAAMAAPTPVSAYLHSATMVKAGIYLLARMSPLFNGTGNWNTTLLVVGGITMLMGASTAVIQSDLKKILAYTTVSALGLLTMLLGIGTEIAIQAAVVFILAHALYKGALFLLAGIIDHQTGTRNIRKLGKLFKKMPYTGTAVIIASLSMAGIPPLFGFISKELIYASTIDMVINSPLTTSAFFIAGVLITAAAGILSYKVFFGKRNKLESQPTEAPFSLVAGPLLMAVIAVTLGISSRFISPLLNQASLAVMPENIELQLSLWHGINTELIMSMATIFIGYLTFLFIYLNPKFIASIKVSDKIKTSSVYDRTISTVVEISKRVTIIIQNGNLRIYVFVLIAVFSLLSLWVLKDFSVPSISILWSDFRIYDIVIGLIMIAACFYAVMAKSRLLAIALLGVVGYGVAFIFIMFGAPDLAITQILIETITVVIFVLVLWKLPKFLIFTESFIKFRYFMISIVFGGLMTWIVMIVTQYPLESHLKAYFAENSYLLAKGKNVVNVILVDFRSLDTLGEMVVLGIAAIGIYALVKFNKTGKKEEL</sequence>
<feature type="domain" description="NADH:quinone oxidoreductase/Mrp antiporter transmembrane" evidence="11">
    <location>
        <begin position="124"/>
        <end position="401"/>
    </location>
</feature>
<dbReference type="RefSeq" id="WP_146933882.1">
    <property type="nucleotide sequence ID" value="NZ_CBCSHZ010000022.1"/>
</dbReference>
<keyword evidence="7" id="KW-0406">Ion transport</keyword>
<accession>A0A5C6ZRR4</accession>
<feature type="transmembrane region" description="Helical" evidence="10">
    <location>
        <begin position="407"/>
        <end position="426"/>
    </location>
</feature>
<feature type="transmembrane region" description="Helical" evidence="10">
    <location>
        <begin position="6"/>
        <end position="22"/>
    </location>
</feature>
<dbReference type="OrthoDB" id="9807568at2"/>
<evidence type="ECO:0000259" key="12">
    <source>
        <dbReference type="Pfam" id="PF00662"/>
    </source>
</evidence>
<feature type="transmembrane region" description="Helical" evidence="10">
    <location>
        <begin position="29"/>
        <end position="54"/>
    </location>
</feature>
<feature type="transmembrane region" description="Helical" evidence="10">
    <location>
        <begin position="447"/>
        <end position="468"/>
    </location>
</feature>
<evidence type="ECO:0000256" key="4">
    <source>
        <dbReference type="ARBA" id="ARBA00022475"/>
    </source>
</evidence>
<feature type="domain" description="MrpA C-terminal/MbhD" evidence="13">
    <location>
        <begin position="603"/>
        <end position="668"/>
    </location>
</feature>
<evidence type="ECO:0000313" key="16">
    <source>
        <dbReference type="Proteomes" id="UP000321367"/>
    </source>
</evidence>
<gene>
    <name evidence="15" type="ORF">ES724_13820</name>
</gene>
<feature type="domain" description="MrpA C-terminal/MbhE" evidence="14">
    <location>
        <begin position="680"/>
        <end position="757"/>
    </location>
</feature>
<keyword evidence="6 10" id="KW-1133">Transmembrane helix</keyword>
<feature type="transmembrane region" description="Helical" evidence="10">
    <location>
        <begin position="296"/>
        <end position="314"/>
    </location>
</feature>
<evidence type="ECO:0000256" key="1">
    <source>
        <dbReference type="ARBA" id="ARBA00004651"/>
    </source>
</evidence>
<dbReference type="AlphaFoldDB" id="A0A5C6ZRR4"/>
<feature type="transmembrane region" description="Helical" evidence="10">
    <location>
        <begin position="365"/>
        <end position="387"/>
    </location>
</feature>
<keyword evidence="5 9" id="KW-0812">Transmembrane</keyword>
<feature type="transmembrane region" description="Helical" evidence="10">
    <location>
        <begin position="620"/>
        <end position="639"/>
    </location>
</feature>
<dbReference type="PRINTS" id="PR01435">
    <property type="entry name" value="NPOXDRDTASE5"/>
</dbReference>
<dbReference type="InterPro" id="IPR001750">
    <property type="entry name" value="ND/Mrp_TM"/>
</dbReference>
<name>A0A5C6ZRR4_9FLAO</name>
<feature type="transmembrane region" description="Helical" evidence="10">
    <location>
        <begin position="107"/>
        <end position="124"/>
    </location>
</feature>
<dbReference type="NCBIfam" id="NF009287">
    <property type="entry name" value="PRK12647.1"/>
    <property type="match status" value="1"/>
</dbReference>
<evidence type="ECO:0000256" key="10">
    <source>
        <dbReference type="SAM" id="Phobius"/>
    </source>
</evidence>
<evidence type="ECO:0000256" key="9">
    <source>
        <dbReference type="RuleBase" id="RU000320"/>
    </source>
</evidence>
<dbReference type="PANTHER" id="PTHR43373:SF1">
    <property type="entry name" value="NA(+)_H(+) ANTIPORTER SUBUNIT A"/>
    <property type="match status" value="1"/>
</dbReference>
<proteinExistence type="predicted"/>
<dbReference type="Pfam" id="PF20501">
    <property type="entry name" value="MbhE"/>
    <property type="match status" value="1"/>
</dbReference>
<evidence type="ECO:0000259" key="14">
    <source>
        <dbReference type="Pfam" id="PF20501"/>
    </source>
</evidence>
<feature type="transmembrane region" description="Helical" evidence="10">
    <location>
        <begin position="268"/>
        <end position="289"/>
    </location>
</feature>
<dbReference type="Pfam" id="PF00361">
    <property type="entry name" value="Proton_antipo_M"/>
    <property type="match status" value="1"/>
</dbReference>
<dbReference type="GO" id="GO:0005886">
    <property type="term" value="C:plasma membrane"/>
    <property type="evidence" value="ECO:0007669"/>
    <property type="project" value="UniProtKB-SubCell"/>
</dbReference>
<evidence type="ECO:0000256" key="7">
    <source>
        <dbReference type="ARBA" id="ARBA00023065"/>
    </source>
</evidence>
<dbReference type="PRINTS" id="PR01434">
    <property type="entry name" value="NADHDHGNASE5"/>
</dbReference>
<dbReference type="Pfam" id="PF13244">
    <property type="entry name" value="MbhD"/>
    <property type="match status" value="1"/>
</dbReference>
<keyword evidence="2" id="KW-0813">Transport</keyword>
<dbReference type="Pfam" id="PF00662">
    <property type="entry name" value="Proton_antipo_N"/>
    <property type="match status" value="1"/>
</dbReference>
<evidence type="ECO:0000256" key="2">
    <source>
        <dbReference type="ARBA" id="ARBA00022448"/>
    </source>
</evidence>
<keyword evidence="4" id="KW-1003">Cell membrane</keyword>
<evidence type="ECO:0000259" key="13">
    <source>
        <dbReference type="Pfam" id="PF13244"/>
    </source>
</evidence>
<evidence type="ECO:0000256" key="5">
    <source>
        <dbReference type="ARBA" id="ARBA00022692"/>
    </source>
</evidence>
<comment type="caution">
    <text evidence="15">The sequence shown here is derived from an EMBL/GenBank/DDBJ whole genome shotgun (WGS) entry which is preliminary data.</text>
</comment>
<dbReference type="InterPro" id="IPR050616">
    <property type="entry name" value="CPA3_Na-H_Antiporter_A"/>
</dbReference>
<feature type="transmembrane region" description="Helical" evidence="10">
    <location>
        <begin position="594"/>
        <end position="613"/>
    </location>
</feature>
<evidence type="ECO:0000259" key="11">
    <source>
        <dbReference type="Pfam" id="PF00361"/>
    </source>
</evidence>
<feature type="transmembrane region" description="Helical" evidence="10">
    <location>
        <begin position="498"/>
        <end position="517"/>
    </location>
</feature>
<evidence type="ECO:0000313" key="15">
    <source>
        <dbReference type="EMBL" id="TXD92429.1"/>
    </source>
</evidence>
<feature type="transmembrane region" description="Helical" evidence="10">
    <location>
        <begin position="74"/>
        <end position="95"/>
    </location>
</feature>
<evidence type="ECO:0000256" key="8">
    <source>
        <dbReference type="ARBA" id="ARBA00023136"/>
    </source>
</evidence>
<comment type="subcellular location">
    <subcellularLocation>
        <location evidence="1">Cell membrane</location>
        <topology evidence="1">Multi-pass membrane protein</topology>
    </subcellularLocation>
    <subcellularLocation>
        <location evidence="9">Membrane</location>
        <topology evidence="9">Multi-pass membrane protein</topology>
    </subcellularLocation>
</comment>
<reference evidence="15 16" key="1">
    <citation type="submission" date="2019-08" db="EMBL/GenBank/DDBJ databases">
        <title>Genome sequence of Gillisia hiemivivida IC154 (type strain).</title>
        <authorList>
            <person name="Bowman J.P."/>
        </authorList>
    </citation>
    <scope>NUCLEOTIDE SEQUENCE [LARGE SCALE GENOMIC DNA]</scope>
    <source>
        <strain evidence="15 16">IC154</strain>
    </source>
</reference>
<keyword evidence="3" id="KW-0050">Antiport</keyword>
<dbReference type="EMBL" id="VORY01000021">
    <property type="protein sequence ID" value="TXD92429.1"/>
    <property type="molecule type" value="Genomic_DNA"/>
</dbReference>
<dbReference type="PANTHER" id="PTHR43373">
    <property type="entry name" value="NA(+)/H(+) ANTIPORTER SUBUNIT"/>
    <property type="match status" value="1"/>
</dbReference>
<feature type="transmembrane region" description="Helical" evidence="10">
    <location>
        <begin position="738"/>
        <end position="756"/>
    </location>
</feature>
<keyword evidence="16" id="KW-1185">Reference proteome</keyword>
<dbReference type="InterPro" id="IPR001516">
    <property type="entry name" value="Proton_antipo_N"/>
</dbReference>
<evidence type="ECO:0000256" key="3">
    <source>
        <dbReference type="ARBA" id="ARBA00022449"/>
    </source>
</evidence>
<feature type="transmembrane region" description="Helical" evidence="10">
    <location>
        <begin position="202"/>
        <end position="226"/>
    </location>
</feature>
<dbReference type="InterPro" id="IPR025383">
    <property type="entry name" value="MrpA_C/MbhD"/>
</dbReference>
<feature type="transmembrane region" description="Helical" evidence="10">
    <location>
        <begin position="679"/>
        <end position="699"/>
    </location>
</feature>
<feature type="transmembrane region" description="Helical" evidence="10">
    <location>
        <begin position="560"/>
        <end position="579"/>
    </location>
</feature>
<keyword evidence="8 10" id="KW-0472">Membrane</keyword>
<feature type="domain" description="NADH-Ubiquinone oxidoreductase (complex I) chain 5 N-terminal" evidence="12">
    <location>
        <begin position="61"/>
        <end position="108"/>
    </location>
</feature>